<dbReference type="OrthoDB" id="5339730at2"/>
<evidence type="ECO:0000256" key="1">
    <source>
        <dbReference type="SAM" id="MobiDB-lite"/>
    </source>
</evidence>
<name>A0A3D8I176_9HELI</name>
<dbReference type="InterPro" id="IPR059092">
    <property type="entry name" value="UPF0323_dom"/>
</dbReference>
<dbReference type="EMBL" id="NXLR01000028">
    <property type="protein sequence ID" value="RDU58888.1"/>
    <property type="molecule type" value="Genomic_DNA"/>
</dbReference>
<feature type="domain" description="UPF0323" evidence="2">
    <location>
        <begin position="47"/>
        <end position="168"/>
    </location>
</feature>
<evidence type="ECO:0000259" key="2">
    <source>
        <dbReference type="Pfam" id="PF26303"/>
    </source>
</evidence>
<sequence length="207" mass="22085">MRYIHRVRDYAMVGGLGVMAVFALNACEQNNTNDLNSTLQNSQKNGAFVVIEEQDDGTYKVLEEYPSEQTRVMLKDKYGQERMLSSEEIDALIKQEEGAIDSGQSALTNPNGGGLGLGGAILASAAGAILGSYIGNKLFNNPNYQANSQRNYKSPQAYERSKNSFSNKSSTPSSAKTNTGKSGFFGNNSTNASKPMTSAPKTGSVGG</sequence>
<evidence type="ECO:0000313" key="4">
    <source>
        <dbReference type="Proteomes" id="UP000256599"/>
    </source>
</evidence>
<feature type="compositionally biased region" description="Low complexity" evidence="1">
    <location>
        <begin position="163"/>
        <end position="179"/>
    </location>
</feature>
<organism evidence="3 4">
    <name type="scientific">Helicobacter marmotae</name>
    <dbReference type="NCBI Taxonomy" id="152490"/>
    <lineage>
        <taxon>Bacteria</taxon>
        <taxon>Pseudomonadati</taxon>
        <taxon>Campylobacterota</taxon>
        <taxon>Epsilonproteobacteria</taxon>
        <taxon>Campylobacterales</taxon>
        <taxon>Helicobacteraceae</taxon>
        <taxon>Helicobacter</taxon>
    </lineage>
</organism>
<comment type="caution">
    <text evidence="3">The sequence shown here is derived from an EMBL/GenBank/DDBJ whole genome shotgun (WGS) entry which is preliminary data.</text>
</comment>
<dbReference type="Pfam" id="PF26303">
    <property type="entry name" value="UPF0323"/>
    <property type="match status" value="1"/>
</dbReference>
<protein>
    <recommendedName>
        <fullName evidence="2">UPF0323 domain-containing protein</fullName>
    </recommendedName>
</protein>
<dbReference type="NCBIfam" id="NF003146">
    <property type="entry name" value="PRK04081.1"/>
    <property type="match status" value="1"/>
</dbReference>
<proteinExistence type="predicted"/>
<evidence type="ECO:0000313" key="3">
    <source>
        <dbReference type="EMBL" id="RDU58888.1"/>
    </source>
</evidence>
<feature type="compositionally biased region" description="Polar residues" evidence="1">
    <location>
        <begin position="185"/>
        <end position="201"/>
    </location>
</feature>
<dbReference type="AlphaFoldDB" id="A0A3D8I176"/>
<keyword evidence="4" id="KW-1185">Reference proteome</keyword>
<dbReference type="Proteomes" id="UP000256599">
    <property type="component" value="Unassembled WGS sequence"/>
</dbReference>
<dbReference type="RefSeq" id="WP_104700762.1">
    <property type="nucleotide sequence ID" value="NZ_FZPP01000065.1"/>
</dbReference>
<gene>
    <name evidence="3" type="ORF">CQA63_08920</name>
</gene>
<feature type="region of interest" description="Disordered" evidence="1">
    <location>
        <begin position="148"/>
        <end position="207"/>
    </location>
</feature>
<reference evidence="3 4" key="1">
    <citation type="submission" date="2018-04" db="EMBL/GenBank/DDBJ databases">
        <title>Novel Campyloabacter and Helicobacter Species and Strains.</title>
        <authorList>
            <person name="Mannion A.J."/>
            <person name="Shen Z."/>
            <person name="Fox J.G."/>
        </authorList>
    </citation>
    <scope>NUCLEOTIDE SEQUENCE [LARGE SCALE GENOMIC DNA]</scope>
    <source>
        <strain evidence="3 4">MIT 98-6070</strain>
    </source>
</reference>
<accession>A0A3D8I176</accession>